<feature type="transmembrane region" description="Helical" evidence="8">
    <location>
        <begin position="128"/>
        <end position="150"/>
    </location>
</feature>
<protein>
    <submittedName>
        <fullName evidence="9">Xanthine/uracil permease</fullName>
    </submittedName>
</protein>
<proteinExistence type="inferred from homology"/>
<dbReference type="GO" id="GO:0005886">
    <property type="term" value="C:plasma membrane"/>
    <property type="evidence" value="ECO:0007669"/>
    <property type="project" value="TreeGrafter"/>
</dbReference>
<dbReference type="EMBL" id="JAVDTR010000018">
    <property type="protein sequence ID" value="MDR6726562.1"/>
    <property type="molecule type" value="Genomic_DNA"/>
</dbReference>
<keyword evidence="3" id="KW-0813">Transport</keyword>
<evidence type="ECO:0000256" key="7">
    <source>
        <dbReference type="SAM" id="MobiDB-lite"/>
    </source>
</evidence>
<dbReference type="GO" id="GO:0042907">
    <property type="term" value="F:xanthine transmembrane transporter activity"/>
    <property type="evidence" value="ECO:0007669"/>
    <property type="project" value="TreeGrafter"/>
</dbReference>
<sequence>MNNIIKLRSGLAGLQWLFFLFTNTVVIPITVGAAFALPQDNIQFLIQCSFVLTGLACVVQAALGHQRSVMEGQSGLWWGVILSLSAAAPSLGISLTELGGSLAVGIVISGVITILIGVCGLAAPLSKLFTPGVMAVFMFLLGCRLNMIFLEGMLGISSGSSTEATTIQPTVFLLSAAVAVFVAVLSVKARPAIGQYALLIGILGGWVLYTLIFGRDSGTSSAGTIDMGWFPLGNPWNGLNIGVVMIAIIAGLVNASNTFGALKGTDRIYEQEASAKQYKRSFTISGVLAVLSGLLGLVPYAPYVSSVGFLQQTRIRERLPFVIGGLLFAGIGLIPAVSSVLTQLPLSIGSAVLLVTYLRLLGSSLKYFGQIRMDAANVYRTAAPLFVGVIVMGLPSEYFASLPPLLRPLLGNGLLVGILLALVLDRLRSSSSQQDQTQASNKVQGPVAPTSDHSRRTLNSNLNPKGEQS</sequence>
<evidence type="ECO:0000256" key="5">
    <source>
        <dbReference type="ARBA" id="ARBA00022989"/>
    </source>
</evidence>
<keyword evidence="5 8" id="KW-1133">Transmembrane helix</keyword>
<dbReference type="NCBIfam" id="NF037981">
    <property type="entry name" value="NCS2_1"/>
    <property type="match status" value="1"/>
</dbReference>
<dbReference type="PANTHER" id="PTHR42810:SF6">
    <property type="entry name" value="PURINE PERMEASE YBBY-RELATED"/>
    <property type="match status" value="1"/>
</dbReference>
<feature type="transmembrane region" description="Helical" evidence="8">
    <location>
        <begin position="101"/>
        <end position="121"/>
    </location>
</feature>
<dbReference type="AlphaFoldDB" id="A0AAP5LP82"/>
<keyword evidence="4 8" id="KW-0812">Transmembrane</keyword>
<feature type="transmembrane region" description="Helical" evidence="8">
    <location>
        <begin position="196"/>
        <end position="214"/>
    </location>
</feature>
<evidence type="ECO:0000256" key="3">
    <source>
        <dbReference type="ARBA" id="ARBA00022448"/>
    </source>
</evidence>
<feature type="transmembrane region" description="Helical" evidence="8">
    <location>
        <begin position="42"/>
        <end position="63"/>
    </location>
</feature>
<feature type="transmembrane region" description="Helical" evidence="8">
    <location>
        <begin position="170"/>
        <end position="189"/>
    </location>
</feature>
<feature type="transmembrane region" description="Helical" evidence="8">
    <location>
        <begin position="239"/>
        <end position="262"/>
    </location>
</feature>
<comment type="similarity">
    <text evidence="2">Belongs to the nucleobase:cation symporter-2 (NCS2) (TC 2.A.40) family.</text>
</comment>
<reference evidence="9" key="1">
    <citation type="submission" date="2023-07" db="EMBL/GenBank/DDBJ databases">
        <title>Sorghum-associated microbial communities from plants grown in Nebraska, USA.</title>
        <authorList>
            <person name="Schachtman D."/>
        </authorList>
    </citation>
    <scope>NUCLEOTIDE SEQUENCE</scope>
    <source>
        <strain evidence="9">BE80</strain>
    </source>
</reference>
<evidence type="ECO:0000313" key="9">
    <source>
        <dbReference type="EMBL" id="MDR6726562.1"/>
    </source>
</evidence>
<comment type="caution">
    <text evidence="9">The sequence shown here is derived from an EMBL/GenBank/DDBJ whole genome shotgun (WGS) entry which is preliminary data.</text>
</comment>
<evidence type="ECO:0000256" key="1">
    <source>
        <dbReference type="ARBA" id="ARBA00004141"/>
    </source>
</evidence>
<dbReference type="Proteomes" id="UP001254832">
    <property type="component" value="Unassembled WGS sequence"/>
</dbReference>
<feature type="region of interest" description="Disordered" evidence="7">
    <location>
        <begin position="433"/>
        <end position="469"/>
    </location>
</feature>
<feature type="transmembrane region" description="Helical" evidence="8">
    <location>
        <begin position="406"/>
        <end position="424"/>
    </location>
</feature>
<feature type="transmembrane region" description="Helical" evidence="8">
    <location>
        <begin position="75"/>
        <end position="95"/>
    </location>
</feature>
<feature type="compositionally biased region" description="Polar residues" evidence="7">
    <location>
        <begin position="457"/>
        <end position="469"/>
    </location>
</feature>
<dbReference type="InterPro" id="IPR006043">
    <property type="entry name" value="NCS2"/>
</dbReference>
<name>A0AAP5LP82_PAEAM</name>
<accession>A0AAP5LP82</accession>
<evidence type="ECO:0000256" key="6">
    <source>
        <dbReference type="ARBA" id="ARBA00023136"/>
    </source>
</evidence>
<evidence type="ECO:0000256" key="8">
    <source>
        <dbReference type="SAM" id="Phobius"/>
    </source>
</evidence>
<dbReference type="NCBIfam" id="NF008502">
    <property type="entry name" value="PRK11412.1"/>
    <property type="match status" value="1"/>
</dbReference>
<dbReference type="Pfam" id="PF00860">
    <property type="entry name" value="Xan_ur_permease"/>
    <property type="match status" value="1"/>
</dbReference>
<feature type="transmembrane region" description="Helical" evidence="8">
    <location>
        <begin position="377"/>
        <end position="394"/>
    </location>
</feature>
<organism evidence="9 10">
    <name type="scientific">Paenibacillus amylolyticus</name>
    <dbReference type="NCBI Taxonomy" id="1451"/>
    <lineage>
        <taxon>Bacteria</taxon>
        <taxon>Bacillati</taxon>
        <taxon>Bacillota</taxon>
        <taxon>Bacilli</taxon>
        <taxon>Bacillales</taxon>
        <taxon>Paenibacillaceae</taxon>
        <taxon>Paenibacillus</taxon>
    </lineage>
</organism>
<dbReference type="RefSeq" id="WP_310145033.1">
    <property type="nucleotide sequence ID" value="NZ_JAVDTR010000018.1"/>
</dbReference>
<evidence type="ECO:0000256" key="2">
    <source>
        <dbReference type="ARBA" id="ARBA00008821"/>
    </source>
</evidence>
<feature type="transmembrane region" description="Helical" evidence="8">
    <location>
        <begin position="12"/>
        <end position="36"/>
    </location>
</feature>
<feature type="transmembrane region" description="Helical" evidence="8">
    <location>
        <begin position="323"/>
        <end position="356"/>
    </location>
</feature>
<gene>
    <name evidence="9" type="ORF">J2W91_005083</name>
</gene>
<keyword evidence="6 8" id="KW-0472">Membrane</keyword>
<comment type="subcellular location">
    <subcellularLocation>
        <location evidence="1">Membrane</location>
        <topology evidence="1">Multi-pass membrane protein</topology>
    </subcellularLocation>
</comment>
<dbReference type="PANTHER" id="PTHR42810">
    <property type="entry name" value="PURINE PERMEASE C1399.01C-RELATED"/>
    <property type="match status" value="1"/>
</dbReference>
<feature type="transmembrane region" description="Helical" evidence="8">
    <location>
        <begin position="282"/>
        <end position="303"/>
    </location>
</feature>
<evidence type="ECO:0000313" key="10">
    <source>
        <dbReference type="Proteomes" id="UP001254832"/>
    </source>
</evidence>
<evidence type="ECO:0000256" key="4">
    <source>
        <dbReference type="ARBA" id="ARBA00022692"/>
    </source>
</evidence>